<evidence type="ECO:0000256" key="3">
    <source>
        <dbReference type="ARBA" id="ARBA00022630"/>
    </source>
</evidence>
<name>A0A060LT35_9BACI</name>
<dbReference type="PRINTS" id="PR00368">
    <property type="entry name" value="FADPNR"/>
</dbReference>
<dbReference type="STRING" id="1246626.BleG1_0694"/>
<dbReference type="PRINTS" id="PR00411">
    <property type="entry name" value="PNDRDTASEI"/>
</dbReference>
<keyword evidence="10" id="KW-1185">Reference proteome</keyword>
<dbReference type="KEGG" id="ble:BleG1_0694"/>
<dbReference type="RefSeq" id="WP_038477196.1">
    <property type="nucleotide sequence ID" value="NZ_CP003923.1"/>
</dbReference>
<dbReference type="PANTHER" id="PTHR43429">
    <property type="entry name" value="PYRIDINE NUCLEOTIDE-DISULFIDE OXIDOREDUCTASE DOMAIN-CONTAINING"/>
    <property type="match status" value="1"/>
</dbReference>
<dbReference type="eggNOG" id="COG0446">
    <property type="taxonomic scope" value="Bacteria"/>
</dbReference>
<dbReference type="EMBL" id="CP003923">
    <property type="protein sequence ID" value="AIC93302.1"/>
    <property type="molecule type" value="Genomic_DNA"/>
</dbReference>
<evidence type="ECO:0000256" key="5">
    <source>
        <dbReference type="ARBA" id="ARBA00023002"/>
    </source>
</evidence>
<keyword evidence="5" id="KW-0560">Oxidoreductase</keyword>
<evidence type="ECO:0000256" key="1">
    <source>
        <dbReference type="ARBA" id="ARBA00001974"/>
    </source>
</evidence>
<dbReference type="GO" id="GO:0016491">
    <property type="term" value="F:oxidoreductase activity"/>
    <property type="evidence" value="ECO:0007669"/>
    <property type="project" value="UniProtKB-KW"/>
</dbReference>
<evidence type="ECO:0000256" key="2">
    <source>
        <dbReference type="ARBA" id="ARBA00009130"/>
    </source>
</evidence>
<protein>
    <submittedName>
        <fullName evidence="9">NADH dehydrogenase</fullName>
    </submittedName>
</protein>
<dbReference type="Proteomes" id="UP000027142">
    <property type="component" value="Chromosome"/>
</dbReference>
<dbReference type="PATRIC" id="fig|1246626.3.peg.692"/>
<organism evidence="9 10">
    <name type="scientific">Shouchella lehensis G1</name>
    <dbReference type="NCBI Taxonomy" id="1246626"/>
    <lineage>
        <taxon>Bacteria</taxon>
        <taxon>Bacillati</taxon>
        <taxon>Bacillota</taxon>
        <taxon>Bacilli</taxon>
        <taxon>Bacillales</taxon>
        <taxon>Bacillaceae</taxon>
        <taxon>Shouchella</taxon>
    </lineage>
</organism>
<dbReference type="InterPro" id="IPR036188">
    <property type="entry name" value="FAD/NAD-bd_sf"/>
</dbReference>
<comment type="cofactor">
    <cofactor evidence="1">
        <name>FAD</name>
        <dbReference type="ChEBI" id="CHEBI:57692"/>
    </cofactor>
</comment>
<gene>
    <name evidence="9" type="ORF">BleG1_0694</name>
</gene>
<accession>A0A060LT35</accession>
<reference evidence="9 10" key="1">
    <citation type="journal article" date="2014" name="Gene">
        <title>A comparative genomic analysis of the alkalitolerant soil bacterium Bacillus lehensis G1.</title>
        <authorList>
            <person name="Noor Y.M."/>
            <person name="Samsulrizal N.H."/>
            <person name="Jema'on N.A."/>
            <person name="Low K.O."/>
            <person name="Ramli A.N."/>
            <person name="Alias N.I."/>
            <person name="Damis S.I."/>
            <person name="Fuzi S.F."/>
            <person name="Isa M.N."/>
            <person name="Murad A.M."/>
            <person name="Raih M.F."/>
            <person name="Bakar F.D."/>
            <person name="Najimudin N."/>
            <person name="Mahadi N.M."/>
            <person name="Illias R.M."/>
        </authorList>
    </citation>
    <scope>NUCLEOTIDE SEQUENCE [LARGE SCALE GENOMIC DNA]</scope>
    <source>
        <strain evidence="9 10">G1</strain>
    </source>
</reference>
<keyword evidence="3" id="KW-0285">Flavoprotein</keyword>
<evidence type="ECO:0000256" key="6">
    <source>
        <dbReference type="ARBA" id="ARBA00023284"/>
    </source>
</evidence>
<keyword evidence="6" id="KW-0676">Redox-active center</keyword>
<dbReference type="Pfam" id="PF07992">
    <property type="entry name" value="Pyr_redox_2"/>
    <property type="match status" value="1"/>
</dbReference>
<evidence type="ECO:0000259" key="7">
    <source>
        <dbReference type="Pfam" id="PF02852"/>
    </source>
</evidence>
<proteinExistence type="inferred from homology"/>
<dbReference type="Pfam" id="PF02852">
    <property type="entry name" value="Pyr_redox_dim"/>
    <property type="match status" value="1"/>
</dbReference>
<dbReference type="SUPFAM" id="SSF55424">
    <property type="entry name" value="FAD/NAD-linked reductases, dimerisation (C-terminal) domain"/>
    <property type="match status" value="1"/>
</dbReference>
<dbReference type="PANTHER" id="PTHR43429:SF1">
    <property type="entry name" value="NAD(P)H SULFUR OXIDOREDUCTASE (COA-DEPENDENT)"/>
    <property type="match status" value="1"/>
</dbReference>
<evidence type="ECO:0000259" key="8">
    <source>
        <dbReference type="Pfam" id="PF07992"/>
    </source>
</evidence>
<dbReference type="InterPro" id="IPR023753">
    <property type="entry name" value="FAD/NAD-binding_dom"/>
</dbReference>
<dbReference type="AlphaFoldDB" id="A0A060LT35"/>
<feature type="domain" description="FAD/NAD(P)-binding" evidence="8">
    <location>
        <begin position="1"/>
        <end position="306"/>
    </location>
</feature>
<dbReference type="InterPro" id="IPR004099">
    <property type="entry name" value="Pyr_nucl-diS_OxRdtase_dimer"/>
</dbReference>
<evidence type="ECO:0000256" key="4">
    <source>
        <dbReference type="ARBA" id="ARBA00022827"/>
    </source>
</evidence>
<evidence type="ECO:0000313" key="9">
    <source>
        <dbReference type="EMBL" id="AIC93302.1"/>
    </source>
</evidence>
<evidence type="ECO:0000313" key="10">
    <source>
        <dbReference type="Proteomes" id="UP000027142"/>
    </source>
</evidence>
<dbReference type="SUPFAM" id="SSF51905">
    <property type="entry name" value="FAD/NAD(P)-binding domain"/>
    <property type="match status" value="1"/>
</dbReference>
<dbReference type="Gene3D" id="3.50.50.60">
    <property type="entry name" value="FAD/NAD(P)-binding domain"/>
    <property type="match status" value="2"/>
</dbReference>
<feature type="domain" description="Pyridine nucleotide-disulphide oxidoreductase dimerisation" evidence="7">
    <location>
        <begin position="331"/>
        <end position="429"/>
    </location>
</feature>
<dbReference type="HOGENOM" id="CLU_003291_1_0_9"/>
<dbReference type="InterPro" id="IPR050260">
    <property type="entry name" value="FAD-bd_OxRdtase"/>
</dbReference>
<comment type="similarity">
    <text evidence="2">Belongs to the class-III pyridine nucleotide-disulfide oxidoreductase family.</text>
</comment>
<sequence>MKIIVIGCTHAGTQTVKNLLRLHPDADITVYERNNNVSFLSCGIALNVGGVVKNAEDLFYSSPEELEALGATMHVHHNVLSINRQAKTIVVENLETNETKQDHYDKLVYTTGSTPIVPPISGIGLKHIQLCKNYAQAQDIIKKAAHATNIAVIGAGYIGVELVEAFEAYGKHVTFIEGSDRVLNKYLDREFTDEVEQTLTNHGIQLALNEKVESFVGNDDGYVKSVQTSKATHDVDLVILCVGFRPQTELVKDELDTLSNGALLVNDYMQTSDPSIFAAGDNCSVFHNSAQHHAYIPLATNATKMGTLVAYNIMQPTIRYRGTQGTSGLKLYDLHMASTGLTEDAAATYGLDVRSTTLIDHERPTFMPTATEVRLKLVYENETMRLIGGQIMSKSDQTQLMNTLSVCIQQEMTVEDLAFSDFFFQPHYNKPVNLLNTVALKTLAERDQVHLQTQ</sequence>
<dbReference type="OrthoDB" id="9802028at2"/>
<dbReference type="Gene3D" id="3.30.390.30">
    <property type="match status" value="1"/>
</dbReference>
<dbReference type="InterPro" id="IPR016156">
    <property type="entry name" value="FAD/NAD-linked_Rdtase_dimer_sf"/>
</dbReference>
<keyword evidence="4" id="KW-0274">FAD</keyword>